<dbReference type="EMBL" id="BAAAPZ010000013">
    <property type="protein sequence ID" value="GAA2102478.1"/>
    <property type="molecule type" value="Genomic_DNA"/>
</dbReference>
<dbReference type="Pfam" id="PF05016">
    <property type="entry name" value="ParE_toxin"/>
    <property type="match status" value="1"/>
</dbReference>
<evidence type="ECO:0000256" key="2">
    <source>
        <dbReference type="ARBA" id="ARBA00022649"/>
    </source>
</evidence>
<dbReference type="InterPro" id="IPR035093">
    <property type="entry name" value="RelE/ParE_toxin_dom_sf"/>
</dbReference>
<sequence>MAWTIEYAPRVVKAFRRELDRATVRRMIAKLEEAAELDDPTATAKPMRGNLKGLWSYRIAGGYRVIVDVQPDRLVIFAVEAGPRRDVYER</sequence>
<evidence type="ECO:0000256" key="1">
    <source>
        <dbReference type="ARBA" id="ARBA00006226"/>
    </source>
</evidence>
<name>A0ABN2X3I8_9MICO</name>
<reference evidence="3 4" key="1">
    <citation type="journal article" date="2019" name="Int. J. Syst. Evol. Microbiol.">
        <title>The Global Catalogue of Microorganisms (GCM) 10K type strain sequencing project: providing services to taxonomists for standard genome sequencing and annotation.</title>
        <authorList>
            <consortium name="The Broad Institute Genomics Platform"/>
            <consortium name="The Broad Institute Genome Sequencing Center for Infectious Disease"/>
            <person name="Wu L."/>
            <person name="Ma J."/>
        </authorList>
    </citation>
    <scope>NUCLEOTIDE SEQUENCE [LARGE SCALE GENOMIC DNA]</scope>
    <source>
        <strain evidence="3 4">JCM 15900</strain>
    </source>
</reference>
<evidence type="ECO:0000313" key="3">
    <source>
        <dbReference type="EMBL" id="GAA2102478.1"/>
    </source>
</evidence>
<dbReference type="PANTHER" id="PTHR35601">
    <property type="entry name" value="TOXIN RELE"/>
    <property type="match status" value="1"/>
</dbReference>
<accession>A0ABN2X3I8</accession>
<dbReference type="Proteomes" id="UP001500984">
    <property type="component" value="Unassembled WGS sequence"/>
</dbReference>
<comment type="similarity">
    <text evidence="1">Belongs to the RelE toxin family.</text>
</comment>
<protein>
    <submittedName>
        <fullName evidence="3">Type II toxin-antitoxin system RelE/ParE family toxin</fullName>
    </submittedName>
</protein>
<dbReference type="SUPFAM" id="SSF143011">
    <property type="entry name" value="RelE-like"/>
    <property type="match status" value="1"/>
</dbReference>
<dbReference type="InterPro" id="IPR007712">
    <property type="entry name" value="RelE/ParE_toxin"/>
</dbReference>
<keyword evidence="2" id="KW-1277">Toxin-antitoxin system</keyword>
<gene>
    <name evidence="3" type="ORF">GCM10009823_25970</name>
</gene>
<comment type="caution">
    <text evidence="3">The sequence shown here is derived from an EMBL/GenBank/DDBJ whole genome shotgun (WGS) entry which is preliminary data.</text>
</comment>
<evidence type="ECO:0000313" key="4">
    <source>
        <dbReference type="Proteomes" id="UP001500984"/>
    </source>
</evidence>
<organism evidence="3 4">
    <name type="scientific">Brevibacterium salitolerans</name>
    <dbReference type="NCBI Taxonomy" id="1403566"/>
    <lineage>
        <taxon>Bacteria</taxon>
        <taxon>Bacillati</taxon>
        <taxon>Actinomycetota</taxon>
        <taxon>Actinomycetes</taxon>
        <taxon>Micrococcales</taxon>
        <taxon>Brevibacteriaceae</taxon>
        <taxon>Brevibacterium</taxon>
    </lineage>
</organism>
<dbReference type="Gene3D" id="3.30.2310.20">
    <property type="entry name" value="RelE-like"/>
    <property type="match status" value="1"/>
</dbReference>
<proteinExistence type="inferred from homology"/>
<keyword evidence="4" id="KW-1185">Reference proteome</keyword>
<dbReference type="PANTHER" id="PTHR35601:SF1">
    <property type="entry name" value="TOXIN RELE"/>
    <property type="match status" value="1"/>
</dbReference>
<dbReference type="RefSeq" id="WP_344337693.1">
    <property type="nucleotide sequence ID" value="NZ_BAAAPZ010000013.1"/>
</dbReference>